<dbReference type="OrthoDB" id="6274823at2759"/>
<comment type="caution">
    <text evidence="8">The sequence shown here is derived from an EMBL/GenBank/DDBJ whole genome shotgun (WGS) entry which is preliminary data.</text>
</comment>
<dbReference type="SMART" id="SM00350">
    <property type="entry name" value="MCM"/>
    <property type="match status" value="1"/>
</dbReference>
<dbReference type="GO" id="GO:0043596">
    <property type="term" value="C:nuclear replication fork"/>
    <property type="evidence" value="ECO:0007669"/>
    <property type="project" value="UniProtKB-ARBA"/>
</dbReference>
<dbReference type="Pfam" id="PF17855">
    <property type="entry name" value="MCM_lid"/>
    <property type="match status" value="1"/>
</dbReference>
<organism evidence="8 9">
    <name type="scientific">Smittium megazygosporum</name>
    <dbReference type="NCBI Taxonomy" id="133381"/>
    <lineage>
        <taxon>Eukaryota</taxon>
        <taxon>Fungi</taxon>
        <taxon>Fungi incertae sedis</taxon>
        <taxon>Zoopagomycota</taxon>
        <taxon>Kickxellomycotina</taxon>
        <taxon>Harpellomycetes</taxon>
        <taxon>Harpellales</taxon>
        <taxon>Legeriomycetaceae</taxon>
        <taxon>Smittium</taxon>
    </lineage>
</organism>
<dbReference type="PANTHER" id="PTHR11630">
    <property type="entry name" value="DNA REPLICATION LICENSING FACTOR MCM FAMILY MEMBER"/>
    <property type="match status" value="1"/>
</dbReference>
<dbReference type="GO" id="GO:0005524">
    <property type="term" value="F:ATP binding"/>
    <property type="evidence" value="ECO:0007669"/>
    <property type="project" value="UniProtKB-KW"/>
</dbReference>
<evidence type="ECO:0000256" key="1">
    <source>
        <dbReference type="ARBA" id="ARBA00012551"/>
    </source>
</evidence>
<dbReference type="GO" id="GO:0006279">
    <property type="term" value="P:premeiotic DNA replication"/>
    <property type="evidence" value="ECO:0007669"/>
    <property type="project" value="UniProtKB-ARBA"/>
</dbReference>
<dbReference type="PROSITE" id="PS00847">
    <property type="entry name" value="MCM_1"/>
    <property type="match status" value="1"/>
</dbReference>
<dbReference type="PRINTS" id="PR01657">
    <property type="entry name" value="MCMFAMILY"/>
</dbReference>
<dbReference type="STRING" id="133381.A0A2T9Z7R3"/>
<proteinExistence type="inferred from homology"/>
<dbReference type="Proteomes" id="UP000245609">
    <property type="component" value="Unassembled WGS sequence"/>
</dbReference>
<dbReference type="SUPFAM" id="SSF52540">
    <property type="entry name" value="P-loop containing nucleoside triphosphate hydrolases"/>
    <property type="match status" value="1"/>
</dbReference>
<sequence>NFRNLFFPAIGILPRSAKYFIFSSRWANILPDNRANPPLASFTFNNPQAFIPLFENACFKTQTLILESIQFDSSSVSVKSPCFVRFSRLPNNPSIMRTTTPNNDDIGKLIGFTGTVIRMGANKLLETRRLYRCSKCSGTIETNVDFEQYNLIPKPTICTATSEYCEGKYFSQIQFESENDMSHCIDYQEIKVQEQPNKLIVGSIPKSISVILKDDLVDVAKSGDNVTIIGFTIRRWGSLVSGQRPDISLCLVANNIIVHNNYQSFLSVSPEMRSFFISHRNRYRHDPIKGRDVIVSSVCPQIFGLYVVKLAVLLVLIGGVGKDDPSGLKVRGETHLLLVGDPGTAKSQFLNYAAQLSPRSVLTTGVGTTSAGLTVAAVRDGGEWMLEAGALVLADRGVCCIDEFSSIKESEKIAVHEAMEQQSVSGMLINLNARCSVLAATNPKGKYDTEQSIMVNVALGSPLLSRFDLILVLLDTYDREWDKRVSNFILDEELKLGEVDDKTSQLALNGTPTKNKSKATQLQGSSFSPTLSRRIDRDSDINTNTGSLGSYLNQTQAREGSVKDTKFTFDQLQQYIMWVKSQYNPTPTKDSEKILTRYYQLQRKNDSNNSSRTTIRLLESLIRISQAHARLMANTKVTIQDAVVTVFLFEASRNSSSSSTQQSLLNIFSESEISFDTLHSGFPENPGLDYRKYEKMILKKLDLESLTG</sequence>
<dbReference type="GO" id="GO:0017116">
    <property type="term" value="F:single-stranded DNA helicase activity"/>
    <property type="evidence" value="ECO:0007669"/>
    <property type="project" value="TreeGrafter"/>
</dbReference>
<dbReference type="InterPro" id="IPR003593">
    <property type="entry name" value="AAA+_ATPase"/>
</dbReference>
<protein>
    <recommendedName>
        <fullName evidence="1">DNA helicase</fullName>
        <ecNumber evidence="1">3.6.4.12</ecNumber>
    </recommendedName>
</protein>
<dbReference type="Gene3D" id="2.20.28.10">
    <property type="match status" value="1"/>
</dbReference>
<dbReference type="GO" id="GO:0000724">
    <property type="term" value="P:double-strand break repair via homologous recombination"/>
    <property type="evidence" value="ECO:0007669"/>
    <property type="project" value="TreeGrafter"/>
</dbReference>
<feature type="domain" description="MCM C-terminal AAA(+) ATPase" evidence="7">
    <location>
        <begin position="290"/>
        <end position="489"/>
    </location>
</feature>
<dbReference type="SUPFAM" id="SSF50249">
    <property type="entry name" value="Nucleic acid-binding proteins"/>
    <property type="match status" value="1"/>
</dbReference>
<dbReference type="InterPro" id="IPR033762">
    <property type="entry name" value="MCM_OB"/>
</dbReference>
<dbReference type="PANTHER" id="PTHR11630:SF48">
    <property type="entry name" value="DNA HELICASE MCM9"/>
    <property type="match status" value="1"/>
</dbReference>
<evidence type="ECO:0000313" key="9">
    <source>
        <dbReference type="Proteomes" id="UP000245609"/>
    </source>
</evidence>
<dbReference type="InterPro" id="IPR027417">
    <property type="entry name" value="P-loop_NTPase"/>
</dbReference>
<gene>
    <name evidence="8" type="ORF">BB560_004977</name>
</gene>
<evidence type="ECO:0000256" key="6">
    <source>
        <dbReference type="SAM" id="MobiDB-lite"/>
    </source>
</evidence>
<comment type="similarity">
    <text evidence="5">Belongs to the MCM family.</text>
</comment>
<reference evidence="8 9" key="1">
    <citation type="journal article" date="2018" name="MBio">
        <title>Comparative Genomics Reveals the Core Gene Toolbox for the Fungus-Insect Symbiosis.</title>
        <authorList>
            <person name="Wang Y."/>
            <person name="Stata M."/>
            <person name="Wang W."/>
            <person name="Stajich J.E."/>
            <person name="White M.M."/>
            <person name="Moncalvo J.M."/>
        </authorList>
    </citation>
    <scope>NUCLEOTIDE SEQUENCE [LARGE SCALE GENOMIC DNA]</scope>
    <source>
        <strain evidence="8 9">SC-DP-2</strain>
    </source>
</reference>
<dbReference type="PROSITE" id="PS50051">
    <property type="entry name" value="MCM_2"/>
    <property type="match status" value="1"/>
</dbReference>
<dbReference type="InterPro" id="IPR001208">
    <property type="entry name" value="MCM_dom"/>
</dbReference>
<dbReference type="EC" id="3.6.4.12" evidence="1"/>
<evidence type="ECO:0000259" key="7">
    <source>
        <dbReference type="PROSITE" id="PS50051"/>
    </source>
</evidence>
<keyword evidence="4 5" id="KW-0238">DNA-binding</keyword>
<evidence type="ECO:0000256" key="2">
    <source>
        <dbReference type="ARBA" id="ARBA00022741"/>
    </source>
</evidence>
<name>A0A2T9Z7R3_9FUNG</name>
<evidence type="ECO:0000313" key="8">
    <source>
        <dbReference type="EMBL" id="PVV00636.1"/>
    </source>
</evidence>
<dbReference type="InterPro" id="IPR018525">
    <property type="entry name" value="MCM_CS"/>
</dbReference>
<evidence type="ECO:0000256" key="5">
    <source>
        <dbReference type="RuleBase" id="RU004070"/>
    </source>
</evidence>
<evidence type="ECO:0000256" key="3">
    <source>
        <dbReference type="ARBA" id="ARBA00022840"/>
    </source>
</evidence>
<dbReference type="InterPro" id="IPR041562">
    <property type="entry name" value="MCM_lid"/>
</dbReference>
<dbReference type="GO" id="GO:0031261">
    <property type="term" value="C:DNA replication preinitiation complex"/>
    <property type="evidence" value="ECO:0007669"/>
    <property type="project" value="UniProtKB-ARBA"/>
</dbReference>
<feature type="non-terminal residue" evidence="8">
    <location>
        <position position="1"/>
    </location>
</feature>
<dbReference type="GO" id="GO:0016787">
    <property type="term" value="F:hydrolase activity"/>
    <property type="evidence" value="ECO:0007669"/>
    <property type="project" value="UniProtKB-KW"/>
</dbReference>
<feature type="region of interest" description="Disordered" evidence="6">
    <location>
        <begin position="507"/>
        <end position="530"/>
    </location>
</feature>
<dbReference type="InterPro" id="IPR012340">
    <property type="entry name" value="NA-bd_OB-fold"/>
</dbReference>
<dbReference type="SMART" id="SM00382">
    <property type="entry name" value="AAA"/>
    <property type="match status" value="1"/>
</dbReference>
<dbReference type="Gene3D" id="3.40.50.300">
    <property type="entry name" value="P-loop containing nucleotide triphosphate hydrolases"/>
    <property type="match status" value="1"/>
</dbReference>
<dbReference type="Pfam" id="PF17207">
    <property type="entry name" value="MCM_OB"/>
    <property type="match status" value="1"/>
</dbReference>
<dbReference type="Gene3D" id="2.40.50.140">
    <property type="entry name" value="Nucleic acid-binding proteins"/>
    <property type="match status" value="1"/>
</dbReference>
<keyword evidence="3 5" id="KW-0067">ATP-binding</keyword>
<dbReference type="GO" id="GO:0003697">
    <property type="term" value="F:single-stranded DNA binding"/>
    <property type="evidence" value="ECO:0007669"/>
    <property type="project" value="TreeGrafter"/>
</dbReference>
<accession>A0A2T9Z7R3</accession>
<dbReference type="EMBL" id="MBFS01001797">
    <property type="protein sequence ID" value="PVV00636.1"/>
    <property type="molecule type" value="Genomic_DNA"/>
</dbReference>
<keyword evidence="9" id="KW-1185">Reference proteome</keyword>
<dbReference type="Pfam" id="PF00493">
    <property type="entry name" value="MCM"/>
    <property type="match status" value="1"/>
</dbReference>
<dbReference type="GO" id="GO:0005656">
    <property type="term" value="C:nuclear pre-replicative complex"/>
    <property type="evidence" value="ECO:0007669"/>
    <property type="project" value="UniProtKB-ARBA"/>
</dbReference>
<dbReference type="GO" id="GO:0042555">
    <property type="term" value="C:MCM complex"/>
    <property type="evidence" value="ECO:0007669"/>
    <property type="project" value="UniProtKB-ARBA"/>
</dbReference>
<dbReference type="AlphaFoldDB" id="A0A2T9Z7R3"/>
<dbReference type="InterPro" id="IPR031327">
    <property type="entry name" value="MCM"/>
</dbReference>
<evidence type="ECO:0000256" key="4">
    <source>
        <dbReference type="ARBA" id="ARBA00023125"/>
    </source>
</evidence>
<keyword evidence="2 5" id="KW-0547">Nucleotide-binding</keyword>